<protein>
    <submittedName>
        <fullName evidence="1">Uncharacterized protein</fullName>
    </submittedName>
</protein>
<proteinExistence type="predicted"/>
<name>A0A916Z1B8_9BACT</name>
<evidence type="ECO:0000313" key="2">
    <source>
        <dbReference type="Proteomes" id="UP000609064"/>
    </source>
</evidence>
<evidence type="ECO:0000313" key="1">
    <source>
        <dbReference type="EMBL" id="GGD70822.1"/>
    </source>
</evidence>
<reference evidence="1" key="1">
    <citation type="journal article" date="2014" name="Int. J. Syst. Evol. Microbiol.">
        <title>Complete genome sequence of Corynebacterium casei LMG S-19264T (=DSM 44701T), isolated from a smear-ripened cheese.</title>
        <authorList>
            <consortium name="US DOE Joint Genome Institute (JGI-PGF)"/>
            <person name="Walter F."/>
            <person name="Albersmeier A."/>
            <person name="Kalinowski J."/>
            <person name="Ruckert C."/>
        </authorList>
    </citation>
    <scope>NUCLEOTIDE SEQUENCE</scope>
    <source>
        <strain evidence="1">CGMCC 1.15958</strain>
    </source>
</reference>
<keyword evidence="2" id="KW-1185">Reference proteome</keyword>
<dbReference type="EMBL" id="BMKK01000008">
    <property type="protein sequence ID" value="GGD70822.1"/>
    <property type="molecule type" value="Genomic_DNA"/>
</dbReference>
<dbReference type="AlphaFoldDB" id="A0A916Z1B8"/>
<sequence>MYYFSTLKFITMSVKFNLNTFKSLYPNSKSYSEYLEYKVEDSQYRVYNPTVKANNVLYVKLDHIRADATDDHVELTVEFDTNASIKHVSYTWKKGNDGYQISDTAISIVDDSLELLGAVGALETFGLSEELALDAKEAFDFCAKAFNDISTAVVKWNDNGGQLYFVAVVSHTINRLCSSVYVK</sequence>
<accession>A0A916Z1B8</accession>
<gene>
    <name evidence="1" type="ORF">GCM10011514_38680</name>
</gene>
<organism evidence="1 2">
    <name type="scientific">Emticicia aquatilis</name>
    <dbReference type="NCBI Taxonomy" id="1537369"/>
    <lineage>
        <taxon>Bacteria</taxon>
        <taxon>Pseudomonadati</taxon>
        <taxon>Bacteroidota</taxon>
        <taxon>Cytophagia</taxon>
        <taxon>Cytophagales</taxon>
        <taxon>Leadbetterellaceae</taxon>
        <taxon>Emticicia</taxon>
    </lineage>
</organism>
<reference evidence="1" key="2">
    <citation type="submission" date="2020-09" db="EMBL/GenBank/DDBJ databases">
        <authorList>
            <person name="Sun Q."/>
            <person name="Zhou Y."/>
        </authorList>
    </citation>
    <scope>NUCLEOTIDE SEQUENCE</scope>
    <source>
        <strain evidence="1">CGMCC 1.15958</strain>
    </source>
</reference>
<dbReference type="Proteomes" id="UP000609064">
    <property type="component" value="Unassembled WGS sequence"/>
</dbReference>
<comment type="caution">
    <text evidence="1">The sequence shown here is derived from an EMBL/GenBank/DDBJ whole genome shotgun (WGS) entry which is preliminary data.</text>
</comment>